<feature type="compositionally biased region" description="Low complexity" evidence="1">
    <location>
        <begin position="301"/>
        <end position="313"/>
    </location>
</feature>
<dbReference type="Proteomes" id="UP000324022">
    <property type="component" value="Unassembled WGS sequence"/>
</dbReference>
<dbReference type="EMBL" id="OOIN01000008">
    <property type="protein sequence ID" value="SPO24676.1"/>
    <property type="molecule type" value="Genomic_DNA"/>
</dbReference>
<feature type="compositionally biased region" description="Basic and acidic residues" evidence="1">
    <location>
        <begin position="205"/>
        <end position="218"/>
    </location>
</feature>
<dbReference type="AlphaFoldDB" id="A0A5C3E516"/>
<evidence type="ECO:0000313" key="2">
    <source>
        <dbReference type="EMBL" id="SPO24676.1"/>
    </source>
</evidence>
<proteinExistence type="predicted"/>
<reference evidence="2 3" key="1">
    <citation type="submission" date="2018-03" db="EMBL/GenBank/DDBJ databases">
        <authorList>
            <person name="Guldener U."/>
        </authorList>
    </citation>
    <scope>NUCLEOTIDE SEQUENCE [LARGE SCALE GENOMIC DNA]</scope>
    <source>
        <strain evidence="2 3">NBRC100155</strain>
    </source>
</reference>
<gene>
    <name evidence="2" type="ORF">UTRI_01642_B</name>
</gene>
<feature type="compositionally biased region" description="Polar residues" evidence="1">
    <location>
        <begin position="278"/>
        <end position="289"/>
    </location>
</feature>
<sequence>MSDSPPENPTPTLPCLPAEILAEIIELSILTSTPCPFIPPPPSSSNGARASPFTTPLRASYTSNWAWTVNLLYVSKFFLLIARPLLLRTLTLDSDYAADAFFSTLSKDRDKAKAVLGNVERAWFGNLSALERSGLRVDPVELRLKEAGWYEECSGGFVVGHAYASRLKTTTRKQGKRTDVMGKARQYRSVSVYWAEEQLVEEVSDPDRSSSDDERSETSSDEEQQDSRGTIDFARSLPSTWSVLQNGTGSTQRRRSHHEQGSARDPRIDRPHEPAWQTLYSRQRQTSPIRTRGQPLAPVGISSTTASNPSISSFQIGPSEGDLDPWDMQDAQERLAALANNSDTKHPSTLQSPIADTQVDTVESAQLNVPTSVLVSAQGEVARIRRRRREIYAYHLCTATLEPWINPLLSSLRSLRLITLTFYPGHLLDDDKLEHMLRRILSPSECPRLETLLIRIVFDAASAGSRMRRFERTKTIAGAADRIGDERVRVMLVNDKVGEGELVALPRGEGQGEMVSPVSRKAITLTKEGWWARVVLQNHHQHHANQNGPETKLSQGSHEKQERQLSDWRMFFPPNQASPTHLVNLIHHCDPWPDCPNPVA</sequence>
<feature type="compositionally biased region" description="Polar residues" evidence="1">
    <location>
        <begin position="237"/>
        <end position="251"/>
    </location>
</feature>
<name>A0A5C3E516_9BASI</name>
<feature type="region of interest" description="Disordered" evidence="1">
    <location>
        <begin position="201"/>
        <end position="326"/>
    </location>
</feature>
<evidence type="ECO:0000313" key="3">
    <source>
        <dbReference type="Proteomes" id="UP000324022"/>
    </source>
</evidence>
<keyword evidence="3" id="KW-1185">Reference proteome</keyword>
<accession>A0A5C3E516</accession>
<feature type="region of interest" description="Disordered" evidence="1">
    <location>
        <begin position="540"/>
        <end position="563"/>
    </location>
</feature>
<dbReference type="OrthoDB" id="2549313at2759"/>
<evidence type="ECO:0000256" key="1">
    <source>
        <dbReference type="SAM" id="MobiDB-lite"/>
    </source>
</evidence>
<protein>
    <submittedName>
        <fullName evidence="2">Uncharacterized protein</fullName>
    </submittedName>
</protein>
<feature type="compositionally biased region" description="Basic and acidic residues" evidence="1">
    <location>
        <begin position="258"/>
        <end position="273"/>
    </location>
</feature>
<organism evidence="2 3">
    <name type="scientific">Ustilago trichophora</name>
    <dbReference type="NCBI Taxonomy" id="86804"/>
    <lineage>
        <taxon>Eukaryota</taxon>
        <taxon>Fungi</taxon>
        <taxon>Dikarya</taxon>
        <taxon>Basidiomycota</taxon>
        <taxon>Ustilaginomycotina</taxon>
        <taxon>Ustilaginomycetes</taxon>
        <taxon>Ustilaginales</taxon>
        <taxon>Ustilaginaceae</taxon>
        <taxon>Ustilago</taxon>
    </lineage>
</organism>